<name>A0A4R1CBP3_9ACTN</name>
<dbReference type="InterPro" id="IPR010696">
    <property type="entry name" value="DUF1272"/>
</dbReference>
<gene>
    <name evidence="1" type="ORF">EPD65_08320</name>
</gene>
<evidence type="ECO:0000313" key="2">
    <source>
        <dbReference type="Proteomes" id="UP000295453"/>
    </source>
</evidence>
<comment type="caution">
    <text evidence="1">The sequence shown here is derived from an EMBL/GenBank/DDBJ whole genome shotgun (WGS) entry which is preliminary data.</text>
</comment>
<protein>
    <submittedName>
        <fullName evidence="1">DUF1272 domain-containing protein</fullName>
    </submittedName>
</protein>
<keyword evidence="2" id="KW-1185">Reference proteome</keyword>
<reference evidence="1 2" key="1">
    <citation type="submission" date="2019-03" db="EMBL/GenBank/DDBJ databases">
        <authorList>
            <person name="Kim M.K.M."/>
        </authorList>
    </citation>
    <scope>NUCLEOTIDE SEQUENCE [LARGE SCALE GENOMIC DNA]</scope>
    <source>
        <strain evidence="1 2">18JY15-6</strain>
    </source>
</reference>
<dbReference type="RefSeq" id="WP_131583046.1">
    <property type="nucleotide sequence ID" value="NZ_SJZJ01000011.1"/>
</dbReference>
<accession>A0A4R1CBP3</accession>
<organism evidence="1 2">
    <name type="scientific">Nocardioides jejuensis</name>
    <dbReference type="NCBI Taxonomy" id="2502782"/>
    <lineage>
        <taxon>Bacteria</taxon>
        <taxon>Bacillati</taxon>
        <taxon>Actinomycetota</taxon>
        <taxon>Actinomycetes</taxon>
        <taxon>Propionibacteriales</taxon>
        <taxon>Nocardioidaceae</taxon>
        <taxon>Nocardioides</taxon>
    </lineage>
</organism>
<evidence type="ECO:0000313" key="1">
    <source>
        <dbReference type="EMBL" id="TCJ28330.1"/>
    </source>
</evidence>
<dbReference type="EMBL" id="SJZJ01000011">
    <property type="protein sequence ID" value="TCJ28330.1"/>
    <property type="molecule type" value="Genomic_DNA"/>
</dbReference>
<dbReference type="Proteomes" id="UP000295453">
    <property type="component" value="Unassembled WGS sequence"/>
</dbReference>
<proteinExistence type="predicted"/>
<dbReference type="AlphaFoldDB" id="A0A4R1CBP3"/>
<dbReference type="Pfam" id="PF06906">
    <property type="entry name" value="DUF1272"/>
    <property type="match status" value="1"/>
</dbReference>
<sequence length="78" mass="8708">MLSMKSKCELCAAPLDYAADAFICSYECTYCPECEAQLDACPNCAGELVPRPRRVTGLREIARRAPARVVRRVKRARS</sequence>
<dbReference type="OrthoDB" id="9808883at2"/>